<keyword evidence="2" id="KW-1185">Reference proteome</keyword>
<reference evidence="1" key="1">
    <citation type="journal article" date="2014" name="Int. J. Syst. Evol. Microbiol.">
        <title>Complete genome sequence of Corynebacterium casei LMG S-19264T (=DSM 44701T), isolated from a smear-ripened cheese.</title>
        <authorList>
            <consortium name="US DOE Joint Genome Institute (JGI-PGF)"/>
            <person name="Walter F."/>
            <person name="Albersmeier A."/>
            <person name="Kalinowski J."/>
            <person name="Ruckert C."/>
        </authorList>
    </citation>
    <scope>NUCLEOTIDE SEQUENCE</scope>
    <source>
        <strain evidence="1">CGMCC 1.12751</strain>
    </source>
</reference>
<sequence length="306" mass="35832">MRKLLTHIGLFLIPILVVWILAELFYRTVPNTYTYKNNQILNENNDVNMLVFGDSHTFYGINPEWLSVSSFNLANISQTIYFDKLLLEKHINHLPKLKYVIISVEYTTLSQIDNTQEDIWRKYFYSAQMDLEVPIIDWYNPKKYSLALTRKFNKTWKSYRDYRTEGTLIGSDVNGWGNTYLATVDSLELKTIAKNISRKHEDGSMDFSLNIGRIQQIIDLCKERHIEVILINMPVTKDYLDLLNPEKLKKIEATCDRLVKNNTNVKRLSFLRDPRFTTADFQDADHLNAQGAKKCSLLINEYLEKN</sequence>
<organism evidence="1 2">
    <name type="scientific">Bizionia arctica</name>
    <dbReference type="NCBI Taxonomy" id="1495645"/>
    <lineage>
        <taxon>Bacteria</taxon>
        <taxon>Pseudomonadati</taxon>
        <taxon>Bacteroidota</taxon>
        <taxon>Flavobacteriia</taxon>
        <taxon>Flavobacteriales</taxon>
        <taxon>Flavobacteriaceae</taxon>
        <taxon>Bizionia</taxon>
    </lineage>
</organism>
<comment type="caution">
    <text evidence="1">The sequence shown here is derived from an EMBL/GenBank/DDBJ whole genome shotgun (WGS) entry which is preliminary data.</text>
</comment>
<proteinExistence type="predicted"/>
<evidence type="ECO:0000313" key="1">
    <source>
        <dbReference type="EMBL" id="GGG54664.1"/>
    </source>
</evidence>
<dbReference type="EMBL" id="BMFQ01000003">
    <property type="protein sequence ID" value="GGG54664.1"/>
    <property type="molecule type" value="Genomic_DNA"/>
</dbReference>
<accession>A0A917GRD1</accession>
<dbReference type="Proteomes" id="UP000625976">
    <property type="component" value="Unassembled WGS sequence"/>
</dbReference>
<protein>
    <recommendedName>
        <fullName evidence="3">SGNH/GDSL hydrolase family protein</fullName>
    </recommendedName>
</protein>
<dbReference type="RefSeq" id="WP_188465748.1">
    <property type="nucleotide sequence ID" value="NZ_BMFQ01000003.1"/>
</dbReference>
<reference evidence="1" key="2">
    <citation type="submission" date="2020-09" db="EMBL/GenBank/DDBJ databases">
        <authorList>
            <person name="Sun Q."/>
            <person name="Zhou Y."/>
        </authorList>
    </citation>
    <scope>NUCLEOTIDE SEQUENCE</scope>
    <source>
        <strain evidence="1">CGMCC 1.12751</strain>
    </source>
</reference>
<dbReference type="AlphaFoldDB" id="A0A917GRD1"/>
<evidence type="ECO:0008006" key="3">
    <source>
        <dbReference type="Google" id="ProtNLM"/>
    </source>
</evidence>
<name>A0A917GRD1_9FLAO</name>
<evidence type="ECO:0000313" key="2">
    <source>
        <dbReference type="Proteomes" id="UP000625976"/>
    </source>
</evidence>
<gene>
    <name evidence="1" type="ORF">GCM10010976_27010</name>
</gene>
<dbReference type="SUPFAM" id="SSF52266">
    <property type="entry name" value="SGNH hydrolase"/>
    <property type="match status" value="1"/>
</dbReference>